<organism evidence="4 5">
    <name type="scientific">Sphaerulina musiva (strain SO2202)</name>
    <name type="common">Poplar stem canker fungus</name>
    <name type="synonym">Septoria musiva</name>
    <dbReference type="NCBI Taxonomy" id="692275"/>
    <lineage>
        <taxon>Eukaryota</taxon>
        <taxon>Fungi</taxon>
        <taxon>Dikarya</taxon>
        <taxon>Ascomycota</taxon>
        <taxon>Pezizomycotina</taxon>
        <taxon>Dothideomycetes</taxon>
        <taxon>Dothideomycetidae</taxon>
        <taxon>Mycosphaerellales</taxon>
        <taxon>Mycosphaerellaceae</taxon>
        <taxon>Sphaerulina</taxon>
    </lineage>
</organism>
<dbReference type="Proteomes" id="UP000016931">
    <property type="component" value="Unassembled WGS sequence"/>
</dbReference>
<name>M3C1B9_SPHMS</name>
<dbReference type="HOGENOM" id="CLU_111635_0_0_1"/>
<dbReference type="GeneID" id="27905948"/>
<keyword evidence="5" id="KW-1185">Reference proteome</keyword>
<evidence type="ECO:0000313" key="4">
    <source>
        <dbReference type="EMBL" id="EMF14096.1"/>
    </source>
</evidence>
<dbReference type="Pfam" id="PF07249">
    <property type="entry name" value="Cerato-platanin"/>
    <property type="match status" value="1"/>
</dbReference>
<comment type="subcellular location">
    <subcellularLocation>
        <location evidence="1">Secreted</location>
    </subcellularLocation>
</comment>
<comment type="similarity">
    <text evidence="2">Belongs to the cerato-platanin family.</text>
</comment>
<dbReference type="GO" id="GO:0005576">
    <property type="term" value="C:extracellular region"/>
    <property type="evidence" value="ECO:0007669"/>
    <property type="project" value="UniProtKB-SubCell"/>
</dbReference>
<dbReference type="SUPFAM" id="SSF50685">
    <property type="entry name" value="Barwin-like endoglucanases"/>
    <property type="match status" value="1"/>
</dbReference>
<dbReference type="RefSeq" id="XP_016762217.1">
    <property type="nucleotide sequence ID" value="XM_016908811.1"/>
</dbReference>
<dbReference type="EMBL" id="KB456262">
    <property type="protein sequence ID" value="EMF14096.1"/>
    <property type="molecule type" value="Genomic_DNA"/>
</dbReference>
<reference evidence="4 5" key="1">
    <citation type="journal article" date="2012" name="PLoS Pathog.">
        <title>Diverse lifestyles and strategies of plant pathogenesis encoded in the genomes of eighteen Dothideomycetes fungi.</title>
        <authorList>
            <person name="Ohm R.A."/>
            <person name="Feau N."/>
            <person name="Henrissat B."/>
            <person name="Schoch C.L."/>
            <person name="Horwitz B.A."/>
            <person name="Barry K.W."/>
            <person name="Condon B.J."/>
            <person name="Copeland A.C."/>
            <person name="Dhillon B."/>
            <person name="Glaser F."/>
            <person name="Hesse C.N."/>
            <person name="Kosti I."/>
            <person name="LaButti K."/>
            <person name="Lindquist E.A."/>
            <person name="Lucas S."/>
            <person name="Salamov A.A."/>
            <person name="Bradshaw R.E."/>
            <person name="Ciuffetti L."/>
            <person name="Hamelin R.C."/>
            <person name="Kema G.H.J."/>
            <person name="Lawrence C."/>
            <person name="Scott J.A."/>
            <person name="Spatafora J.W."/>
            <person name="Turgeon B.G."/>
            <person name="de Wit P.J.G.M."/>
            <person name="Zhong S."/>
            <person name="Goodwin S.B."/>
            <person name="Grigoriev I.V."/>
        </authorList>
    </citation>
    <scope>NUCLEOTIDE SEQUENCE [LARGE SCALE GENOMIC DNA]</scope>
    <source>
        <strain evidence="4 5">SO2202</strain>
    </source>
</reference>
<dbReference type="OMA" id="QCGTCYG"/>
<evidence type="ECO:0000256" key="3">
    <source>
        <dbReference type="ARBA" id="ARBA00022525"/>
    </source>
</evidence>
<gene>
    <name evidence="4" type="ORF">SEPMUDRAFT_41064</name>
</gene>
<protein>
    <submittedName>
        <fullName evidence="4">Cerato-platanin</fullName>
    </submittedName>
</protein>
<dbReference type="InterPro" id="IPR036908">
    <property type="entry name" value="RlpA-like_sf"/>
</dbReference>
<dbReference type="CDD" id="cd22778">
    <property type="entry name" value="DPBB_CEPL-like"/>
    <property type="match status" value="1"/>
</dbReference>
<dbReference type="OrthoDB" id="4898945at2759"/>
<proteinExistence type="inferred from homology"/>
<dbReference type="Gene3D" id="2.40.40.10">
    <property type="entry name" value="RlpA-like domain"/>
    <property type="match status" value="1"/>
</dbReference>
<evidence type="ECO:0000256" key="1">
    <source>
        <dbReference type="ARBA" id="ARBA00004613"/>
    </source>
</evidence>
<keyword evidence="3" id="KW-0964">Secreted</keyword>
<dbReference type="eggNOG" id="ENOG502SQTH">
    <property type="taxonomic scope" value="Eukaryota"/>
</dbReference>
<dbReference type="InterPro" id="IPR010829">
    <property type="entry name" value="Cerato-platanin"/>
</dbReference>
<sequence length="134" mass="13765">MQFSLLLLAATVSAIRVSYDEGYDDPSRSLTSVACSDGPNGLITTHGFQTQGQIPGFPNIGGSFEIAGWGSAQCGACYQVTYNQKTINVIGIDRAGDGMNLAKAAMDTLTGGRAVELGAIDATVTRVASGVCGL</sequence>
<dbReference type="AlphaFoldDB" id="M3C1B9"/>
<accession>M3C1B9</accession>
<evidence type="ECO:0000256" key="2">
    <source>
        <dbReference type="ARBA" id="ARBA00010421"/>
    </source>
</evidence>
<evidence type="ECO:0000313" key="5">
    <source>
        <dbReference type="Proteomes" id="UP000016931"/>
    </source>
</evidence>